<gene>
    <name evidence="2" type="ORF">KHM83_06010</name>
</gene>
<dbReference type="InterPro" id="IPR036928">
    <property type="entry name" value="AS_sf"/>
</dbReference>
<comment type="caution">
    <text evidence="2">The sequence shown here is derived from an EMBL/GenBank/DDBJ whole genome shotgun (WGS) entry which is preliminary data.</text>
</comment>
<dbReference type="InterPro" id="IPR023631">
    <property type="entry name" value="Amidase_dom"/>
</dbReference>
<dbReference type="PANTHER" id="PTHR42678">
    <property type="entry name" value="AMIDASE"/>
    <property type="match status" value="1"/>
</dbReference>
<dbReference type="RefSeq" id="WP_213236007.1">
    <property type="nucleotide sequence ID" value="NZ_JAHBCL010000008.1"/>
</dbReference>
<dbReference type="EMBL" id="JAHBCL010000008">
    <property type="protein sequence ID" value="MBS7526224.1"/>
    <property type="molecule type" value="Genomic_DNA"/>
</dbReference>
<protein>
    <submittedName>
        <fullName evidence="2">Amidase</fullName>
    </submittedName>
</protein>
<evidence type="ECO:0000259" key="1">
    <source>
        <dbReference type="Pfam" id="PF01425"/>
    </source>
</evidence>
<dbReference type="Pfam" id="PF01425">
    <property type="entry name" value="Amidase"/>
    <property type="match status" value="1"/>
</dbReference>
<organism evidence="2 3">
    <name type="scientific">Fusibacter paucivorans</name>
    <dbReference type="NCBI Taxonomy" id="76009"/>
    <lineage>
        <taxon>Bacteria</taxon>
        <taxon>Bacillati</taxon>
        <taxon>Bacillota</taxon>
        <taxon>Clostridia</taxon>
        <taxon>Eubacteriales</taxon>
        <taxon>Eubacteriales Family XII. Incertae Sedis</taxon>
        <taxon>Fusibacter</taxon>
    </lineage>
</organism>
<dbReference type="SUPFAM" id="SSF75304">
    <property type="entry name" value="Amidase signature (AS) enzymes"/>
    <property type="match status" value="1"/>
</dbReference>
<feature type="domain" description="Amidase" evidence="1">
    <location>
        <begin position="26"/>
        <end position="481"/>
    </location>
</feature>
<reference evidence="2 3" key="1">
    <citation type="submission" date="2021-05" db="EMBL/GenBank/DDBJ databases">
        <title>Fusibacter ferrireducens sp. nov., an anaerobic, sulfur- and Fe-reducing bacterium isolated from the mangrove sediment.</title>
        <authorList>
            <person name="Qiu D."/>
        </authorList>
    </citation>
    <scope>NUCLEOTIDE SEQUENCE [LARGE SCALE GENOMIC DNA]</scope>
    <source>
        <strain evidence="2 3">DSM 12116</strain>
    </source>
</reference>
<accession>A0ABS5PM19</accession>
<evidence type="ECO:0000313" key="3">
    <source>
        <dbReference type="Proteomes" id="UP000746471"/>
    </source>
</evidence>
<keyword evidence="3" id="KW-1185">Reference proteome</keyword>
<dbReference type="Gene3D" id="3.90.1300.10">
    <property type="entry name" value="Amidase signature (AS) domain"/>
    <property type="match status" value="1"/>
</dbReference>
<sequence length="502" mass="54296">MHSFEEATIDRIHNAYQDGLCTCRTLIQWYLNRIDKYDAIINSIITINPQALAEADACDAKIRQNGITAPLMGIPVLVKDNIETAGMPTTAGSIALQNYRPAEDAPLIRALRRAGAIILGKTNLHEFAIWGETISSIKGQTYNPYDFSRTPGGSSGGTGAAIASNFAVLGIGTDTVNSVRSPASANALVGIRPTHGLINDAGIVPYARCQDTAGPICRTVTDAAVTLAIIAGNADDFRGMQSRVSVYQNAIHHASLSGKRIGILTPFWGTAPIHDAVNAQMASVLELLKINGVTCIDVTSLSAASTVDVHSNELSTNNEITMPFDAHWLVENVSLHLYAFKDDLNSFLKAHCDATTVQSLSEIIEKKLYHPNIESHLKEALRYDQHSAAFARRKATSEALRLSLTALFDRLKLDALVYPHQQRLVCKVGERQLDRNGVLSAISGFPAVTVPAGFSSPSLEAPIGVPIGVEFLGRPYDEAELIAIAYAFEQLTHYRRAPQEAK</sequence>
<dbReference type="PANTHER" id="PTHR42678:SF5">
    <property type="entry name" value="GLUTAMYL-TRNA(GLN) AMIDOTRANSFERASE SUBUNIT A"/>
    <property type="match status" value="1"/>
</dbReference>
<proteinExistence type="predicted"/>
<evidence type="ECO:0000313" key="2">
    <source>
        <dbReference type="EMBL" id="MBS7526224.1"/>
    </source>
</evidence>
<name>A0ABS5PM19_9FIRM</name>
<dbReference type="Proteomes" id="UP000746471">
    <property type="component" value="Unassembled WGS sequence"/>
</dbReference>